<name>A0A1M6HR33_9PROT</name>
<reference evidence="3 4" key="1">
    <citation type="submission" date="2016-11" db="EMBL/GenBank/DDBJ databases">
        <authorList>
            <person name="Jaros S."/>
            <person name="Januszkiewicz K."/>
            <person name="Wedrychowicz H."/>
        </authorList>
    </citation>
    <scope>NUCLEOTIDE SEQUENCE [LARGE SCALE GENOMIC DNA]</scope>
    <source>
        <strain evidence="3 4">DSM 14916</strain>
    </source>
</reference>
<dbReference type="InterPro" id="IPR029058">
    <property type="entry name" value="AB_hydrolase_fold"/>
</dbReference>
<dbReference type="Gene3D" id="3.40.50.1820">
    <property type="entry name" value="alpha/beta hydrolase"/>
    <property type="match status" value="1"/>
</dbReference>
<evidence type="ECO:0000313" key="3">
    <source>
        <dbReference type="EMBL" id="SHJ24651.1"/>
    </source>
</evidence>
<protein>
    <submittedName>
        <fullName evidence="3">Arylformamidase</fullName>
    </submittedName>
</protein>
<evidence type="ECO:0000313" key="4">
    <source>
        <dbReference type="Proteomes" id="UP000184387"/>
    </source>
</evidence>
<accession>A0A1M6HR33</accession>
<feature type="domain" description="Alpha/beta hydrolase fold-3" evidence="2">
    <location>
        <begin position="3"/>
        <end position="117"/>
    </location>
</feature>
<sequence length="221" mass="23925">MHVFFHGGYWRANDKESFAFVADRLVRNGITAVVANYELCPDSTLDGTVGSAVAAVEWVRRHIGTHGGDPLAISLSGHSAGAHLCAAVLAADWSARGLDPAFLRGAVMISGIFDPGRAIGTTVNQDLRLTPEIAERHNLEHRAPSAGCPVHLFVGGREPWRWIDLTFRYAHTLRRHGGDPEVHVLPGYNHFDIIDQYMEPESPIFRAVLSAAKSGAATQGG</sequence>
<proteinExistence type="predicted"/>
<dbReference type="EMBL" id="FQZF01000010">
    <property type="protein sequence ID" value="SHJ24651.1"/>
    <property type="molecule type" value="Genomic_DNA"/>
</dbReference>
<dbReference type="SUPFAM" id="SSF53474">
    <property type="entry name" value="alpha/beta-Hydrolases"/>
    <property type="match status" value="1"/>
</dbReference>
<evidence type="ECO:0000256" key="1">
    <source>
        <dbReference type="ARBA" id="ARBA00022801"/>
    </source>
</evidence>
<dbReference type="InterPro" id="IPR013094">
    <property type="entry name" value="AB_hydrolase_3"/>
</dbReference>
<dbReference type="Pfam" id="PF07859">
    <property type="entry name" value="Abhydrolase_3"/>
    <property type="match status" value="1"/>
</dbReference>
<dbReference type="AlphaFoldDB" id="A0A1M6HR33"/>
<gene>
    <name evidence="3" type="ORF">SAMN02745194_02098</name>
</gene>
<dbReference type="PANTHER" id="PTHR48081:SF33">
    <property type="entry name" value="KYNURENINE FORMAMIDASE"/>
    <property type="match status" value="1"/>
</dbReference>
<dbReference type="GO" id="GO:0016787">
    <property type="term" value="F:hydrolase activity"/>
    <property type="evidence" value="ECO:0007669"/>
    <property type="project" value="UniProtKB-KW"/>
</dbReference>
<dbReference type="Proteomes" id="UP000184387">
    <property type="component" value="Unassembled WGS sequence"/>
</dbReference>
<keyword evidence="4" id="KW-1185">Reference proteome</keyword>
<dbReference type="PANTHER" id="PTHR48081">
    <property type="entry name" value="AB HYDROLASE SUPERFAMILY PROTEIN C4A8.06C"/>
    <property type="match status" value="1"/>
</dbReference>
<keyword evidence="1" id="KW-0378">Hydrolase</keyword>
<dbReference type="STRING" id="198092.SAMN02745194_02098"/>
<evidence type="ECO:0000259" key="2">
    <source>
        <dbReference type="Pfam" id="PF07859"/>
    </source>
</evidence>
<organism evidence="3 4">
    <name type="scientific">Muricoccus roseus</name>
    <dbReference type="NCBI Taxonomy" id="198092"/>
    <lineage>
        <taxon>Bacteria</taxon>
        <taxon>Pseudomonadati</taxon>
        <taxon>Pseudomonadota</taxon>
        <taxon>Alphaproteobacteria</taxon>
        <taxon>Acetobacterales</taxon>
        <taxon>Roseomonadaceae</taxon>
        <taxon>Muricoccus</taxon>
    </lineage>
</organism>
<dbReference type="InterPro" id="IPR050300">
    <property type="entry name" value="GDXG_lipolytic_enzyme"/>
</dbReference>